<accession>X1GX96</accession>
<dbReference type="AlphaFoldDB" id="X1GX96"/>
<name>X1GX96_9ZZZZ</name>
<organism evidence="1">
    <name type="scientific">marine sediment metagenome</name>
    <dbReference type="NCBI Taxonomy" id="412755"/>
    <lineage>
        <taxon>unclassified sequences</taxon>
        <taxon>metagenomes</taxon>
        <taxon>ecological metagenomes</taxon>
    </lineage>
</organism>
<comment type="caution">
    <text evidence="1">The sequence shown here is derived from an EMBL/GenBank/DDBJ whole genome shotgun (WGS) entry which is preliminary data.</text>
</comment>
<evidence type="ECO:0000313" key="1">
    <source>
        <dbReference type="EMBL" id="GAH62516.1"/>
    </source>
</evidence>
<dbReference type="Gene3D" id="3.40.50.2000">
    <property type="entry name" value="Glycogen Phosphorylase B"/>
    <property type="match status" value="1"/>
</dbReference>
<gene>
    <name evidence="1" type="ORF">S03H2_51878</name>
</gene>
<reference evidence="1" key="1">
    <citation type="journal article" date="2014" name="Front. Microbiol.">
        <title>High frequency of phylogenetically diverse reductive dehalogenase-homologous genes in deep subseafloor sedimentary metagenomes.</title>
        <authorList>
            <person name="Kawai M."/>
            <person name="Futagami T."/>
            <person name="Toyoda A."/>
            <person name="Takaki Y."/>
            <person name="Nishi S."/>
            <person name="Hori S."/>
            <person name="Arai W."/>
            <person name="Tsubouchi T."/>
            <person name="Morono Y."/>
            <person name="Uchiyama I."/>
            <person name="Ito T."/>
            <person name="Fujiyama A."/>
            <person name="Inagaki F."/>
            <person name="Takami H."/>
        </authorList>
    </citation>
    <scope>NUCLEOTIDE SEQUENCE</scope>
    <source>
        <strain evidence="1">Expedition CK06-06</strain>
    </source>
</reference>
<sequence length="82" mass="9758">MRIALITDAFYPLKGGISHHLNSLCKAFQNKNHNLYVFNPYYKSNRIFNNLIVSIKQLKINKQFFYYLLISMKKLLRDKNTS</sequence>
<proteinExistence type="predicted"/>
<protein>
    <submittedName>
        <fullName evidence="1">Uncharacterized protein</fullName>
    </submittedName>
</protein>
<dbReference type="EMBL" id="BARU01032940">
    <property type="protein sequence ID" value="GAH62516.1"/>
    <property type="molecule type" value="Genomic_DNA"/>
</dbReference>
<dbReference type="SUPFAM" id="SSF53756">
    <property type="entry name" value="UDP-Glycosyltransferase/glycogen phosphorylase"/>
    <property type="match status" value="1"/>
</dbReference>